<gene>
    <name evidence="2" type="ORF">CTheo_8061</name>
</gene>
<dbReference type="EMBL" id="SSOP01000437">
    <property type="protein sequence ID" value="KAB5588497.1"/>
    <property type="molecule type" value="Genomic_DNA"/>
</dbReference>
<reference evidence="2 3" key="1">
    <citation type="journal article" date="2019" name="Fungal Biol. Biotechnol.">
        <title>Draft genome sequence of fastidious pathogen Ceratobasidium theobromae, which causes vascular-streak dieback in Theobroma cacao.</title>
        <authorList>
            <person name="Ali S.S."/>
            <person name="Asman A."/>
            <person name="Shao J."/>
            <person name="Firmansyah A.P."/>
            <person name="Susilo A.W."/>
            <person name="Rosmana A."/>
            <person name="McMahon P."/>
            <person name="Junaid M."/>
            <person name="Guest D."/>
            <person name="Kheng T.Y."/>
            <person name="Meinhardt L.W."/>
            <person name="Bailey B.A."/>
        </authorList>
    </citation>
    <scope>NUCLEOTIDE SEQUENCE [LARGE SCALE GENOMIC DNA]</scope>
    <source>
        <strain evidence="2 3">CT2</strain>
    </source>
</reference>
<dbReference type="Proteomes" id="UP000383932">
    <property type="component" value="Unassembled WGS sequence"/>
</dbReference>
<proteinExistence type="predicted"/>
<evidence type="ECO:0000313" key="2">
    <source>
        <dbReference type="EMBL" id="KAB5588497.1"/>
    </source>
</evidence>
<feature type="compositionally biased region" description="Basic residues" evidence="1">
    <location>
        <begin position="378"/>
        <end position="395"/>
    </location>
</feature>
<feature type="region of interest" description="Disordered" evidence="1">
    <location>
        <begin position="372"/>
        <end position="404"/>
    </location>
</feature>
<comment type="caution">
    <text evidence="2">The sequence shown here is derived from an EMBL/GenBank/DDBJ whole genome shotgun (WGS) entry which is preliminary data.</text>
</comment>
<feature type="region of interest" description="Disordered" evidence="1">
    <location>
        <begin position="254"/>
        <end position="284"/>
    </location>
</feature>
<dbReference type="AlphaFoldDB" id="A0A5N5QAS9"/>
<protein>
    <submittedName>
        <fullName evidence="2">Uncharacterized protein</fullName>
    </submittedName>
</protein>
<feature type="compositionally biased region" description="Polar residues" evidence="1">
    <location>
        <begin position="267"/>
        <end position="281"/>
    </location>
</feature>
<evidence type="ECO:0000256" key="1">
    <source>
        <dbReference type="SAM" id="MobiDB-lite"/>
    </source>
</evidence>
<sequence>MSEKLASSLSLKTKNSISTQVAYIETAISDLRKAIRENPFQDKFHLNISDFKRHDKEIFLERLSKEHIQAKVFWYSTENILEIHMPVLLHEVFEEWVPFVVGLLYVLITKYGDAVCQALAGEGMFDIESGGEYTLHLRNPAKLDSDIDTNLTEDAKEDLHWHAFNPDGSIKLFSKRSKQYVQSLLEIVFEAAFSQSLQSVLEKVWKYLYWEPYEIRMVVIYNMSAIGEEGRFKSEISVWQRAGDVIDSAVQHDCPGLTPSKAESDESNASDNSPTTASSGHTLVGSPEADWQAGSFKLCGHEEEIQASPPIIVVDERNPSHVATHITLNLFDILPYCQGLGDQYKDETVDIELGRLQEITKRRVDCMWQPAKPLKPLKPLKRRKSGKRHPPKRHRGVESSGNPT</sequence>
<keyword evidence="3" id="KW-1185">Reference proteome</keyword>
<evidence type="ECO:0000313" key="3">
    <source>
        <dbReference type="Proteomes" id="UP000383932"/>
    </source>
</evidence>
<accession>A0A5N5QAS9</accession>
<name>A0A5N5QAS9_9AGAM</name>
<organism evidence="2 3">
    <name type="scientific">Ceratobasidium theobromae</name>
    <dbReference type="NCBI Taxonomy" id="1582974"/>
    <lineage>
        <taxon>Eukaryota</taxon>
        <taxon>Fungi</taxon>
        <taxon>Dikarya</taxon>
        <taxon>Basidiomycota</taxon>
        <taxon>Agaricomycotina</taxon>
        <taxon>Agaricomycetes</taxon>
        <taxon>Cantharellales</taxon>
        <taxon>Ceratobasidiaceae</taxon>
        <taxon>Ceratobasidium</taxon>
    </lineage>
</organism>